<evidence type="ECO:0000256" key="5">
    <source>
        <dbReference type="ARBA" id="ARBA00023136"/>
    </source>
</evidence>
<keyword evidence="2" id="KW-1003">Cell membrane</keyword>
<dbReference type="STRING" id="233100.SAMN05216526_1222"/>
<proteinExistence type="predicted"/>
<dbReference type="EMBL" id="FTPK01000002">
    <property type="protein sequence ID" value="SIT70053.1"/>
    <property type="molecule type" value="Genomic_DNA"/>
</dbReference>
<keyword evidence="4 6" id="KW-1133">Transmembrane helix</keyword>
<protein>
    <submittedName>
        <fullName evidence="7">Holin-like protein</fullName>
    </submittedName>
</protein>
<name>A0A1R3VY06_9GAMM</name>
<dbReference type="Proteomes" id="UP000223759">
    <property type="component" value="Unassembled WGS sequence"/>
</dbReference>
<evidence type="ECO:0000256" key="6">
    <source>
        <dbReference type="SAM" id="Phobius"/>
    </source>
</evidence>
<accession>A0A1R3VY06</accession>
<evidence type="ECO:0000256" key="4">
    <source>
        <dbReference type="ARBA" id="ARBA00022989"/>
    </source>
</evidence>
<keyword evidence="8" id="KW-1185">Reference proteome</keyword>
<dbReference type="AlphaFoldDB" id="A0A1R3VY06"/>
<organism evidence="7 8">
    <name type="scientific">Ectothiorhodosinus mongolicus</name>
    <dbReference type="NCBI Taxonomy" id="233100"/>
    <lineage>
        <taxon>Bacteria</taxon>
        <taxon>Pseudomonadati</taxon>
        <taxon>Pseudomonadota</taxon>
        <taxon>Gammaproteobacteria</taxon>
        <taxon>Chromatiales</taxon>
        <taxon>Ectothiorhodospiraceae</taxon>
        <taxon>Ectothiorhodosinus</taxon>
    </lineage>
</organism>
<dbReference type="OrthoDB" id="385012at2"/>
<dbReference type="GO" id="GO:0005886">
    <property type="term" value="C:plasma membrane"/>
    <property type="evidence" value="ECO:0007669"/>
    <property type="project" value="UniProtKB-SubCell"/>
</dbReference>
<evidence type="ECO:0000256" key="1">
    <source>
        <dbReference type="ARBA" id="ARBA00004651"/>
    </source>
</evidence>
<dbReference type="PANTHER" id="PTHR33931:SF2">
    <property type="entry name" value="HOLIN-LIKE PROTEIN CIDA"/>
    <property type="match status" value="1"/>
</dbReference>
<dbReference type="InterPro" id="IPR005538">
    <property type="entry name" value="LrgA/CidA"/>
</dbReference>
<feature type="transmembrane region" description="Helical" evidence="6">
    <location>
        <begin position="57"/>
        <end position="77"/>
    </location>
</feature>
<evidence type="ECO:0000313" key="7">
    <source>
        <dbReference type="EMBL" id="SIT70053.1"/>
    </source>
</evidence>
<gene>
    <name evidence="7" type="ORF">SAMN05216526_1222</name>
</gene>
<dbReference type="RefSeq" id="WP_076755612.1">
    <property type="nucleotide sequence ID" value="NZ_CP023018.1"/>
</dbReference>
<reference evidence="7 8" key="1">
    <citation type="submission" date="2017-01" db="EMBL/GenBank/DDBJ databases">
        <authorList>
            <person name="Mah S.A."/>
            <person name="Swanson W.J."/>
            <person name="Moy G.W."/>
            <person name="Vacquier V.D."/>
        </authorList>
    </citation>
    <scope>NUCLEOTIDE SEQUENCE [LARGE SCALE GENOMIC DNA]</scope>
    <source>
        <strain evidence="7 8">M9</strain>
    </source>
</reference>
<dbReference type="Pfam" id="PF03788">
    <property type="entry name" value="LrgA"/>
    <property type="match status" value="1"/>
</dbReference>
<keyword evidence="3 6" id="KW-0812">Transmembrane</keyword>
<evidence type="ECO:0000256" key="2">
    <source>
        <dbReference type="ARBA" id="ARBA00022475"/>
    </source>
</evidence>
<evidence type="ECO:0000256" key="3">
    <source>
        <dbReference type="ARBA" id="ARBA00022692"/>
    </source>
</evidence>
<evidence type="ECO:0000313" key="8">
    <source>
        <dbReference type="Proteomes" id="UP000223759"/>
    </source>
</evidence>
<comment type="subcellular location">
    <subcellularLocation>
        <location evidence="1">Cell membrane</location>
        <topology evidence="1">Multi-pass membrane protein</topology>
    </subcellularLocation>
</comment>
<feature type="transmembrane region" description="Helical" evidence="6">
    <location>
        <begin position="83"/>
        <end position="109"/>
    </location>
</feature>
<dbReference type="PANTHER" id="PTHR33931">
    <property type="entry name" value="HOLIN-LIKE PROTEIN CIDA-RELATED"/>
    <property type="match status" value="1"/>
</dbReference>
<keyword evidence="5 6" id="KW-0472">Membrane</keyword>
<sequence length="116" mass="12161">MLQALTLLLVCQLLGETLVRLLSLGIPGPLVGMGLLLVFLAYKGGPDQGLNEVSDGILRNLSLLFVPAAVGVIQQLGLIQDQWLALGLAIIGSTLLTMLVTVGVFLGVARLMQARA</sequence>
<feature type="transmembrane region" description="Helical" evidence="6">
    <location>
        <begin position="25"/>
        <end position="45"/>
    </location>
</feature>